<sequence>MYQTVSIRSLHLEYQLWVRELIFYKEEIKIFESHLEDLVSRNTRQGVQVQIEHFQNQFICQKEVIDILKHKLNISERQLAAFVYDLSGGVIDSIRMDNHSELREEIQTFRRLYKKLKTYFRHFETEWM</sequence>
<dbReference type="RefSeq" id="WP_072835938.1">
    <property type="nucleotide sequence ID" value="NZ_FQUU01000011.1"/>
</dbReference>
<evidence type="ECO:0000313" key="1">
    <source>
        <dbReference type="EMBL" id="SHF48647.1"/>
    </source>
</evidence>
<reference evidence="1 2" key="1">
    <citation type="submission" date="2016-11" db="EMBL/GenBank/DDBJ databases">
        <authorList>
            <person name="Jaros S."/>
            <person name="Januszkiewicz K."/>
            <person name="Wedrychowicz H."/>
        </authorList>
    </citation>
    <scope>NUCLEOTIDE SEQUENCE [LARGE SCALE GENOMIC DNA]</scope>
    <source>
        <strain evidence="1 2">DSM 18119</strain>
    </source>
</reference>
<gene>
    <name evidence="1" type="ORF">SAMN02745131_02780</name>
</gene>
<keyword evidence="2" id="KW-1185">Reference proteome</keyword>
<accession>A0A1M5C209</accession>
<organism evidence="1 2">
    <name type="scientific">Flavisolibacter ginsengisoli DSM 18119</name>
    <dbReference type="NCBI Taxonomy" id="1121884"/>
    <lineage>
        <taxon>Bacteria</taxon>
        <taxon>Pseudomonadati</taxon>
        <taxon>Bacteroidota</taxon>
        <taxon>Chitinophagia</taxon>
        <taxon>Chitinophagales</taxon>
        <taxon>Chitinophagaceae</taxon>
        <taxon>Flavisolibacter</taxon>
    </lineage>
</organism>
<dbReference type="STRING" id="1121884.SAMN02745131_02780"/>
<dbReference type="Proteomes" id="UP000184048">
    <property type="component" value="Unassembled WGS sequence"/>
</dbReference>
<evidence type="ECO:0000313" key="2">
    <source>
        <dbReference type="Proteomes" id="UP000184048"/>
    </source>
</evidence>
<protein>
    <submittedName>
        <fullName evidence="1">Uncharacterized protein</fullName>
    </submittedName>
</protein>
<proteinExistence type="predicted"/>
<name>A0A1M5C209_9BACT</name>
<dbReference type="AlphaFoldDB" id="A0A1M5C209"/>
<dbReference type="EMBL" id="FQUU01000011">
    <property type="protein sequence ID" value="SHF48647.1"/>
    <property type="molecule type" value="Genomic_DNA"/>
</dbReference>
<dbReference type="OrthoDB" id="680366at2"/>